<dbReference type="Proteomes" id="UP000887566">
    <property type="component" value="Unplaced"/>
</dbReference>
<dbReference type="AlphaFoldDB" id="A0A914VLY6"/>
<proteinExistence type="inferred from homology"/>
<dbReference type="PANTHER" id="PTHR44411">
    <property type="entry name" value="THO COMPLEX SUBUNIT 6 HOMOLOG"/>
    <property type="match status" value="1"/>
</dbReference>
<organism evidence="5 6">
    <name type="scientific">Plectus sambesii</name>
    <dbReference type="NCBI Taxonomy" id="2011161"/>
    <lineage>
        <taxon>Eukaryota</taxon>
        <taxon>Metazoa</taxon>
        <taxon>Ecdysozoa</taxon>
        <taxon>Nematoda</taxon>
        <taxon>Chromadorea</taxon>
        <taxon>Plectida</taxon>
        <taxon>Plectina</taxon>
        <taxon>Plectoidea</taxon>
        <taxon>Plectidae</taxon>
        <taxon>Plectus</taxon>
    </lineage>
</organism>
<evidence type="ECO:0000256" key="2">
    <source>
        <dbReference type="ARBA" id="ARBA00022574"/>
    </source>
</evidence>
<dbReference type="InterPro" id="IPR001680">
    <property type="entry name" value="WD40_rpt"/>
</dbReference>
<dbReference type="InterPro" id="IPR019775">
    <property type="entry name" value="WD40_repeat_CS"/>
</dbReference>
<dbReference type="Gene3D" id="2.130.10.10">
    <property type="entry name" value="YVTN repeat-like/Quinoprotein amine dehydrogenase"/>
    <property type="match status" value="1"/>
</dbReference>
<evidence type="ECO:0000256" key="3">
    <source>
        <dbReference type="ARBA" id="ARBA00022737"/>
    </source>
</evidence>
<dbReference type="GO" id="GO:0000346">
    <property type="term" value="C:transcription export complex"/>
    <property type="evidence" value="ECO:0007669"/>
    <property type="project" value="TreeGrafter"/>
</dbReference>
<keyword evidence="5" id="KW-1185">Reference proteome</keyword>
<dbReference type="PROSITE" id="PS50294">
    <property type="entry name" value="WD_REPEATS_REGION"/>
    <property type="match status" value="1"/>
</dbReference>
<keyword evidence="2 4" id="KW-0853">WD repeat</keyword>
<reference evidence="6" key="1">
    <citation type="submission" date="2022-11" db="UniProtKB">
        <authorList>
            <consortium name="WormBaseParasite"/>
        </authorList>
    </citation>
    <scope>IDENTIFICATION</scope>
</reference>
<dbReference type="InterPro" id="IPR015943">
    <property type="entry name" value="WD40/YVTN_repeat-like_dom_sf"/>
</dbReference>
<dbReference type="SUPFAM" id="SSF50978">
    <property type="entry name" value="WD40 repeat-like"/>
    <property type="match status" value="1"/>
</dbReference>
<feature type="repeat" description="WD" evidence="4">
    <location>
        <begin position="128"/>
        <end position="163"/>
    </location>
</feature>
<sequence length="341" mass="37080">MGSMNALKRHYCRLFDQAYSPDGKFLVVADGYGRLTTFDLDDCLSNSYTDTRPRLPAFHLTHKNHGTPRESKLYALASNDNHLICGDSHGDVFGYSWQDLSEQGTNSKPSFRYVATSCVESVPGPYEVNALAVSDDGERLISGGAGDNAVKVWSLENGRLIHSFTGHSDYIHDVALRSEHEMASASEDGTVRLWDTRVNGCAHTLKPADNQDCARNALGSWLGCVAVDGEWLVCGGGPALAIWHLSSMSMAQVLSTGADVEHHAVELCDNKILAGGSQPRLFQWTYRGESITDVGCSSNIIYDIAANTNGRNHITTCCGSSSKVDVFINLGYKSFSLETMP</sequence>
<evidence type="ECO:0000313" key="5">
    <source>
        <dbReference type="Proteomes" id="UP000887566"/>
    </source>
</evidence>
<protein>
    <submittedName>
        <fullName evidence="6">THO complex subunit 6</fullName>
    </submittedName>
</protein>
<accession>A0A914VLY6</accession>
<keyword evidence="3" id="KW-0677">Repeat</keyword>
<evidence type="ECO:0000256" key="1">
    <source>
        <dbReference type="ARBA" id="ARBA00009728"/>
    </source>
</evidence>
<dbReference type="PROSITE" id="PS50082">
    <property type="entry name" value="WD_REPEATS_2"/>
    <property type="match status" value="2"/>
</dbReference>
<dbReference type="WBParaSite" id="PSAMB.scaffold209size65617.g3356.t1">
    <property type="protein sequence ID" value="PSAMB.scaffold209size65617.g3356.t1"/>
    <property type="gene ID" value="PSAMB.scaffold209size65617.g3356"/>
</dbReference>
<dbReference type="InterPro" id="IPR036322">
    <property type="entry name" value="WD40_repeat_dom_sf"/>
</dbReference>
<feature type="repeat" description="WD" evidence="4">
    <location>
        <begin position="164"/>
        <end position="204"/>
    </location>
</feature>
<dbReference type="InterPro" id="IPR042626">
    <property type="entry name" value="THOC6"/>
</dbReference>
<dbReference type="PANTHER" id="PTHR44411:SF1">
    <property type="entry name" value="THO COMPLEX SUBUNIT 6 HOMOLOG"/>
    <property type="match status" value="1"/>
</dbReference>
<dbReference type="PROSITE" id="PS00678">
    <property type="entry name" value="WD_REPEATS_1"/>
    <property type="match status" value="1"/>
</dbReference>
<evidence type="ECO:0000313" key="6">
    <source>
        <dbReference type="WBParaSite" id="PSAMB.scaffold209size65617.g3356.t1"/>
    </source>
</evidence>
<dbReference type="SMART" id="SM00320">
    <property type="entry name" value="WD40"/>
    <property type="match status" value="2"/>
</dbReference>
<dbReference type="GO" id="GO:0000347">
    <property type="term" value="C:THO complex"/>
    <property type="evidence" value="ECO:0007669"/>
    <property type="project" value="TreeGrafter"/>
</dbReference>
<dbReference type="GO" id="GO:0006406">
    <property type="term" value="P:mRNA export from nucleus"/>
    <property type="evidence" value="ECO:0007669"/>
    <property type="project" value="TreeGrafter"/>
</dbReference>
<comment type="similarity">
    <text evidence="1">Belongs to the WD repeat THOC6 family.</text>
</comment>
<dbReference type="Pfam" id="PF00400">
    <property type="entry name" value="WD40"/>
    <property type="match status" value="2"/>
</dbReference>
<name>A0A914VLY6_9BILA</name>
<evidence type="ECO:0000256" key="4">
    <source>
        <dbReference type="PROSITE-ProRule" id="PRU00221"/>
    </source>
</evidence>